<evidence type="ECO:0000313" key="1">
    <source>
        <dbReference type="EMBL" id="VDD44395.1"/>
    </source>
</evidence>
<accession>A0A3P6FFU7</accession>
<proteinExistence type="predicted"/>
<gene>
    <name evidence="1" type="ORF">BOLC5T31942H</name>
</gene>
<sequence>MMEMMQRIYPNEVFPDGHLPRNIPRDTFPRNIPRDMFLGIFRTFFYKRIDRWIYVQKRIDR</sequence>
<dbReference type="EMBL" id="LR031877">
    <property type="protein sequence ID" value="VDD44395.1"/>
    <property type="molecule type" value="Genomic_DNA"/>
</dbReference>
<protein>
    <submittedName>
        <fullName evidence="1">Uncharacterized protein</fullName>
    </submittedName>
</protein>
<reference evidence="1" key="1">
    <citation type="submission" date="2018-11" db="EMBL/GenBank/DDBJ databases">
        <authorList>
            <consortium name="Genoscope - CEA"/>
            <person name="William W."/>
        </authorList>
    </citation>
    <scope>NUCLEOTIDE SEQUENCE</scope>
</reference>
<dbReference type="AlphaFoldDB" id="A0A3P6FFU7"/>
<organism evidence="1">
    <name type="scientific">Brassica oleracea</name>
    <name type="common">Wild cabbage</name>
    <dbReference type="NCBI Taxonomy" id="3712"/>
    <lineage>
        <taxon>Eukaryota</taxon>
        <taxon>Viridiplantae</taxon>
        <taxon>Streptophyta</taxon>
        <taxon>Embryophyta</taxon>
        <taxon>Tracheophyta</taxon>
        <taxon>Spermatophyta</taxon>
        <taxon>Magnoliopsida</taxon>
        <taxon>eudicotyledons</taxon>
        <taxon>Gunneridae</taxon>
        <taxon>Pentapetalae</taxon>
        <taxon>rosids</taxon>
        <taxon>malvids</taxon>
        <taxon>Brassicales</taxon>
        <taxon>Brassicaceae</taxon>
        <taxon>Brassiceae</taxon>
        <taxon>Brassica</taxon>
    </lineage>
</organism>
<name>A0A3P6FFU7_BRAOL</name>